<reference evidence="3 4" key="1">
    <citation type="submission" date="2016-10" db="EMBL/GenBank/DDBJ databases">
        <authorList>
            <person name="de Groot N.N."/>
        </authorList>
    </citation>
    <scope>NUCLEOTIDE SEQUENCE [LARGE SCALE GENOMIC DNA]</scope>
    <source>
        <strain evidence="3 4">DSM 21039</strain>
    </source>
</reference>
<dbReference type="EMBL" id="FOBB01000008">
    <property type="protein sequence ID" value="SEN07878.1"/>
    <property type="molecule type" value="Genomic_DNA"/>
</dbReference>
<dbReference type="Pfam" id="PF04264">
    <property type="entry name" value="YceI"/>
    <property type="match status" value="1"/>
</dbReference>
<evidence type="ECO:0000256" key="1">
    <source>
        <dbReference type="SAM" id="SignalP"/>
    </source>
</evidence>
<dbReference type="SMART" id="SM00867">
    <property type="entry name" value="YceI"/>
    <property type="match status" value="1"/>
</dbReference>
<dbReference type="AlphaFoldDB" id="A0A1H8DMX5"/>
<keyword evidence="4" id="KW-1185">Reference proteome</keyword>
<dbReference type="RefSeq" id="WP_089918580.1">
    <property type="nucleotide sequence ID" value="NZ_FOBB01000008.1"/>
</dbReference>
<gene>
    <name evidence="3" type="ORF">SAMN04488505_10831</name>
</gene>
<protein>
    <submittedName>
        <fullName evidence="3">Polyisoprenoid-binding protein YceI</fullName>
    </submittedName>
</protein>
<dbReference type="Gene3D" id="2.40.128.110">
    <property type="entry name" value="Lipid/polyisoprenoid-binding, YceI-like"/>
    <property type="match status" value="1"/>
</dbReference>
<organism evidence="3 4">
    <name type="scientific">Chitinophaga rupis</name>
    <dbReference type="NCBI Taxonomy" id="573321"/>
    <lineage>
        <taxon>Bacteria</taxon>
        <taxon>Pseudomonadati</taxon>
        <taxon>Bacteroidota</taxon>
        <taxon>Chitinophagia</taxon>
        <taxon>Chitinophagales</taxon>
        <taxon>Chitinophagaceae</taxon>
        <taxon>Chitinophaga</taxon>
    </lineage>
</organism>
<feature type="signal peptide" evidence="1">
    <location>
        <begin position="1"/>
        <end position="18"/>
    </location>
</feature>
<name>A0A1H8DMX5_9BACT</name>
<feature type="domain" description="Lipid/polyisoprenoid-binding YceI-like" evidence="2">
    <location>
        <begin position="25"/>
        <end position="175"/>
    </location>
</feature>
<evidence type="ECO:0000313" key="4">
    <source>
        <dbReference type="Proteomes" id="UP000198984"/>
    </source>
</evidence>
<dbReference type="InterPro" id="IPR007372">
    <property type="entry name" value="Lipid/polyisoprenoid-bd_YceI"/>
</dbReference>
<dbReference type="SUPFAM" id="SSF101874">
    <property type="entry name" value="YceI-like"/>
    <property type="match status" value="1"/>
</dbReference>
<dbReference type="InterPro" id="IPR036761">
    <property type="entry name" value="TTHA0802/YceI-like_sf"/>
</dbReference>
<dbReference type="PANTHER" id="PTHR34406:SF1">
    <property type="entry name" value="PROTEIN YCEI"/>
    <property type="match status" value="1"/>
</dbReference>
<keyword evidence="1" id="KW-0732">Signal</keyword>
<evidence type="ECO:0000313" key="3">
    <source>
        <dbReference type="EMBL" id="SEN07878.1"/>
    </source>
</evidence>
<dbReference type="OrthoDB" id="9811006at2"/>
<evidence type="ECO:0000259" key="2">
    <source>
        <dbReference type="SMART" id="SM00867"/>
    </source>
</evidence>
<dbReference type="PANTHER" id="PTHR34406">
    <property type="entry name" value="PROTEIN YCEI"/>
    <property type="match status" value="1"/>
</dbReference>
<feature type="chain" id="PRO_5011789118" evidence="1">
    <location>
        <begin position="19"/>
        <end position="176"/>
    </location>
</feature>
<sequence>MKRFTVTLTAAIFFVASAFTYVATSWKIADGYTIKFDGKGASGTFTGLKGDIIFDENDLPGSKFNVTVSTASINTGNGLKNKHAKGEKYLYADKFPLIRFTSSAIKKSDKGYTATGTLEIRGVKKEISLPFNYSKTASGGLFTANIEVNREDYKVGGSSFILGSDFKVDISVPVKK</sequence>
<proteinExistence type="predicted"/>
<dbReference type="Proteomes" id="UP000198984">
    <property type="component" value="Unassembled WGS sequence"/>
</dbReference>
<accession>A0A1H8DMX5</accession>
<dbReference type="STRING" id="573321.SAMN04488505_10831"/>